<reference evidence="2" key="1">
    <citation type="submission" date="2020-04" db="EMBL/GenBank/DDBJ databases">
        <authorList>
            <person name="Zhang T."/>
        </authorList>
    </citation>
    <scope>NUCLEOTIDE SEQUENCE</scope>
    <source>
        <strain evidence="2">HKST-UBA01</strain>
    </source>
</reference>
<proteinExistence type="predicted"/>
<sequence>MAQIDQFIDALFKHQADGLVMEAGQKVTLLKGGSRHPVTAKEVTPEQLERMLESVREDGPVFAEGSDGTETARLASSTGAVEIAVSRASGALRLTLTPLESSDGAAAVTSSPGSSPSPSGNGAPGGSAFGNGTATNGASAGARAATAGMGDTTEIHRLFRT</sequence>
<feature type="region of interest" description="Disordered" evidence="1">
    <location>
        <begin position="102"/>
        <end position="161"/>
    </location>
</feature>
<evidence type="ECO:0000313" key="3">
    <source>
        <dbReference type="Proteomes" id="UP000697710"/>
    </source>
</evidence>
<dbReference type="EMBL" id="JAGQHR010000384">
    <property type="protein sequence ID" value="MCA9728441.1"/>
    <property type="molecule type" value="Genomic_DNA"/>
</dbReference>
<feature type="compositionally biased region" description="Low complexity" evidence="1">
    <location>
        <begin position="110"/>
        <end position="121"/>
    </location>
</feature>
<gene>
    <name evidence="2" type="ORF">KC729_12205</name>
</gene>
<evidence type="ECO:0000256" key="1">
    <source>
        <dbReference type="SAM" id="MobiDB-lite"/>
    </source>
</evidence>
<feature type="compositionally biased region" description="Low complexity" evidence="1">
    <location>
        <begin position="130"/>
        <end position="152"/>
    </location>
</feature>
<reference evidence="2" key="2">
    <citation type="journal article" date="2021" name="Microbiome">
        <title>Successional dynamics and alternative stable states in a saline activated sludge microbial community over 9 years.</title>
        <authorList>
            <person name="Wang Y."/>
            <person name="Ye J."/>
            <person name="Ju F."/>
            <person name="Liu L."/>
            <person name="Boyd J.A."/>
            <person name="Deng Y."/>
            <person name="Parks D.H."/>
            <person name="Jiang X."/>
            <person name="Yin X."/>
            <person name="Woodcroft B.J."/>
            <person name="Tyson G.W."/>
            <person name="Hugenholtz P."/>
            <person name="Polz M.F."/>
            <person name="Zhang T."/>
        </authorList>
    </citation>
    <scope>NUCLEOTIDE SEQUENCE</scope>
    <source>
        <strain evidence="2">HKST-UBA01</strain>
    </source>
</reference>
<dbReference type="AlphaFoldDB" id="A0A956RPA9"/>
<name>A0A956RPA9_UNCEI</name>
<accession>A0A956RPA9</accession>
<comment type="caution">
    <text evidence="2">The sequence shown here is derived from an EMBL/GenBank/DDBJ whole genome shotgun (WGS) entry which is preliminary data.</text>
</comment>
<feature type="non-terminal residue" evidence="2">
    <location>
        <position position="161"/>
    </location>
</feature>
<organism evidence="2 3">
    <name type="scientific">Eiseniibacteriota bacterium</name>
    <dbReference type="NCBI Taxonomy" id="2212470"/>
    <lineage>
        <taxon>Bacteria</taxon>
        <taxon>Candidatus Eiseniibacteriota</taxon>
    </lineage>
</organism>
<dbReference type="Proteomes" id="UP000697710">
    <property type="component" value="Unassembled WGS sequence"/>
</dbReference>
<evidence type="ECO:0000313" key="2">
    <source>
        <dbReference type="EMBL" id="MCA9728441.1"/>
    </source>
</evidence>
<protein>
    <submittedName>
        <fullName evidence="2">Uncharacterized protein</fullName>
    </submittedName>
</protein>